<proteinExistence type="predicted"/>
<keyword evidence="3" id="KW-1185">Reference proteome</keyword>
<dbReference type="PANTHER" id="PTHR24148">
    <property type="entry name" value="ANKYRIN REPEAT DOMAIN-CONTAINING PROTEIN 39 HOMOLOG-RELATED"/>
    <property type="match status" value="1"/>
</dbReference>
<evidence type="ECO:0000313" key="2">
    <source>
        <dbReference type="EMBL" id="KAH0534098.1"/>
    </source>
</evidence>
<dbReference type="InterPro" id="IPR052895">
    <property type="entry name" value="HetReg/Transcr_Mod"/>
</dbReference>
<dbReference type="OrthoDB" id="3553147at2759"/>
<protein>
    <recommendedName>
        <fullName evidence="1">Heterokaryon incompatibility domain-containing protein</fullName>
    </recommendedName>
</protein>
<gene>
    <name evidence="2" type="ORF">FGG08_007307</name>
</gene>
<dbReference type="Pfam" id="PF06985">
    <property type="entry name" value="HET"/>
    <property type="match status" value="1"/>
</dbReference>
<reference evidence="2" key="1">
    <citation type="submission" date="2021-03" db="EMBL/GenBank/DDBJ databases">
        <title>Comparative genomics and phylogenomic investigation of the class Geoglossomycetes provide insights into ecological specialization and systematics.</title>
        <authorList>
            <person name="Melie T."/>
            <person name="Pirro S."/>
            <person name="Miller A.N."/>
            <person name="Quandt A."/>
        </authorList>
    </citation>
    <scope>NUCLEOTIDE SEQUENCE</scope>
    <source>
        <strain evidence="2">GBOQ0MN5Z8</strain>
    </source>
</reference>
<dbReference type="Pfam" id="PF26639">
    <property type="entry name" value="Het-6_barrel"/>
    <property type="match status" value="1"/>
</dbReference>
<dbReference type="AlphaFoldDB" id="A0A9P8I5M9"/>
<evidence type="ECO:0000259" key="1">
    <source>
        <dbReference type="Pfam" id="PF06985"/>
    </source>
</evidence>
<comment type="caution">
    <text evidence="2">The sequence shown here is derived from an EMBL/GenBank/DDBJ whole genome shotgun (WGS) entry which is preliminary data.</text>
</comment>
<organism evidence="2 3">
    <name type="scientific">Glutinoglossum americanum</name>
    <dbReference type="NCBI Taxonomy" id="1670608"/>
    <lineage>
        <taxon>Eukaryota</taxon>
        <taxon>Fungi</taxon>
        <taxon>Dikarya</taxon>
        <taxon>Ascomycota</taxon>
        <taxon>Pezizomycotina</taxon>
        <taxon>Geoglossomycetes</taxon>
        <taxon>Geoglossales</taxon>
        <taxon>Geoglossaceae</taxon>
        <taxon>Glutinoglossum</taxon>
    </lineage>
</organism>
<dbReference type="EMBL" id="JAGHQL010000274">
    <property type="protein sequence ID" value="KAH0534098.1"/>
    <property type="molecule type" value="Genomic_DNA"/>
</dbReference>
<sequence>METTDWESTYCYDILDYSSPRIRLLTLFPAKDKSANIQCSLETVSLPLKEREYEALSYTWGDISNKHRLFIGKDILKISQNLYIALCHLRHQLEPRNLWVDAVCINQASDQEKNHQVRQMHDIYSSASKVLIWLGKSDKDIEQAMEFLQDSKEIRDEREKPLVGLRKMFSSPWWSRMWVVQEVVVARTEPLVICGNMCAPWEAVNTTLLQISWNQLDANGEDRFLTNPKTLLHFTLLRSEMISNARKKNTLESLLKATCDREASDPRDHVYALLGLIPDPRNELFEADYTESEVLAYQNAMVSVFKSREDLDWLVYALGGDPSVKPSWCVDFSMKTWMQDATDRGWEPTAIENRRRDAAGAGATTGREELEILHDPGNGTIKLVGTEIGHIDGAHMSTCGELSAKRRASGSLSSEEISSAMNDGITKLFNDIGVFTIYAHPALKKRLGPDEACKKLAAGDIWKVAAGGISFDELIRKLKDVKSYPNGYPLLEKFVQKTSKIRQIMSHEWADLLPEEPADFATTAYGAYLRIAYLAGDRCFFTTDSGYIGRAGHLVQKGDVLCILFGCRLPAVLRPQEDGSYKLVTLTYTHDVMEGEFLRNNGSLEEKEFLLR</sequence>
<dbReference type="InterPro" id="IPR010730">
    <property type="entry name" value="HET"/>
</dbReference>
<feature type="domain" description="Heterokaryon incompatibility" evidence="1">
    <location>
        <begin position="53"/>
        <end position="182"/>
    </location>
</feature>
<dbReference type="Proteomes" id="UP000698800">
    <property type="component" value="Unassembled WGS sequence"/>
</dbReference>
<dbReference type="PANTHER" id="PTHR24148:SF64">
    <property type="entry name" value="HETEROKARYON INCOMPATIBILITY DOMAIN-CONTAINING PROTEIN"/>
    <property type="match status" value="1"/>
</dbReference>
<accession>A0A9P8I5M9</accession>
<evidence type="ECO:0000313" key="3">
    <source>
        <dbReference type="Proteomes" id="UP000698800"/>
    </source>
</evidence>
<name>A0A9P8I5M9_9PEZI</name>